<organism evidence="9 10">
    <name type="scientific">Ilex paraguariensis</name>
    <name type="common">yerba mate</name>
    <dbReference type="NCBI Taxonomy" id="185542"/>
    <lineage>
        <taxon>Eukaryota</taxon>
        <taxon>Viridiplantae</taxon>
        <taxon>Streptophyta</taxon>
        <taxon>Embryophyta</taxon>
        <taxon>Tracheophyta</taxon>
        <taxon>Spermatophyta</taxon>
        <taxon>Magnoliopsida</taxon>
        <taxon>eudicotyledons</taxon>
        <taxon>Gunneridae</taxon>
        <taxon>Pentapetalae</taxon>
        <taxon>asterids</taxon>
        <taxon>campanulids</taxon>
        <taxon>Aquifoliales</taxon>
        <taxon>Aquifoliaceae</taxon>
        <taxon>Ilex</taxon>
    </lineage>
</organism>
<dbReference type="EMBL" id="CAUOFW020008569">
    <property type="protein sequence ID" value="CAK9183240.1"/>
    <property type="molecule type" value="Genomic_DNA"/>
</dbReference>
<sequence length="114" mass="12944">WLTKRNKRALEKIKSELMLLGFVSLLLTVGQGPISEFCIPKSVGNSWHSCDKKQEDTKYKVEEKYSDDKGGRRLLAFLDSGDSPRRVLAAAVYDKCAAKVRTDILLLLSWKKKN</sequence>
<keyword evidence="8" id="KW-0732">Signal</keyword>
<keyword evidence="3" id="KW-0812">Transmembrane</keyword>
<evidence type="ECO:0000256" key="2">
    <source>
        <dbReference type="ARBA" id="ARBA00006574"/>
    </source>
</evidence>
<dbReference type="PANTHER" id="PTHR31942:SF114">
    <property type="entry name" value="MLO-LIKE PROTEIN"/>
    <property type="match status" value="1"/>
</dbReference>
<evidence type="ECO:0000313" key="10">
    <source>
        <dbReference type="Proteomes" id="UP001642360"/>
    </source>
</evidence>
<keyword evidence="7" id="KW-0568">Pathogenesis-related protein</keyword>
<dbReference type="Pfam" id="PF03094">
    <property type="entry name" value="Mlo"/>
    <property type="match status" value="1"/>
</dbReference>
<dbReference type="InterPro" id="IPR004326">
    <property type="entry name" value="Mlo"/>
</dbReference>
<evidence type="ECO:0000256" key="7">
    <source>
        <dbReference type="ARBA" id="ARBA00023265"/>
    </source>
</evidence>
<keyword evidence="5" id="KW-1133">Transmembrane helix</keyword>
<comment type="similarity">
    <text evidence="2">Belongs to the MLO family.</text>
</comment>
<feature type="signal peptide" evidence="8">
    <location>
        <begin position="1"/>
        <end position="32"/>
    </location>
</feature>
<evidence type="ECO:0000313" key="9">
    <source>
        <dbReference type="EMBL" id="CAK9183240.1"/>
    </source>
</evidence>
<dbReference type="GO" id="GO:0006952">
    <property type="term" value="P:defense response"/>
    <property type="evidence" value="ECO:0007669"/>
    <property type="project" value="UniProtKB-KW"/>
</dbReference>
<gene>
    <name evidence="9" type="ORF">ILEXP_LOCUS53492</name>
</gene>
<evidence type="ECO:0000256" key="3">
    <source>
        <dbReference type="ARBA" id="ARBA00022692"/>
    </source>
</evidence>
<accession>A0ABC8UQD6</accession>
<feature type="non-terminal residue" evidence="9">
    <location>
        <position position="1"/>
    </location>
</feature>
<comment type="subcellular location">
    <subcellularLocation>
        <location evidence="1">Membrane</location>
        <topology evidence="1">Multi-pass membrane protein</topology>
    </subcellularLocation>
</comment>
<keyword evidence="10" id="KW-1185">Reference proteome</keyword>
<dbReference type="AlphaFoldDB" id="A0ABC8UQD6"/>
<dbReference type="Proteomes" id="UP001642360">
    <property type="component" value="Unassembled WGS sequence"/>
</dbReference>
<dbReference type="PANTHER" id="PTHR31942">
    <property type="entry name" value="MLO-LIKE PROTEIN 1"/>
    <property type="match status" value="1"/>
</dbReference>
<evidence type="ECO:0000256" key="8">
    <source>
        <dbReference type="SAM" id="SignalP"/>
    </source>
</evidence>
<evidence type="ECO:0000256" key="4">
    <source>
        <dbReference type="ARBA" id="ARBA00022821"/>
    </source>
</evidence>
<evidence type="ECO:0000256" key="5">
    <source>
        <dbReference type="ARBA" id="ARBA00022989"/>
    </source>
</evidence>
<name>A0ABC8UQD6_9AQUA</name>
<comment type="caution">
    <text evidence="9">The sequence shown here is derived from an EMBL/GenBank/DDBJ whole genome shotgun (WGS) entry which is preliminary data.</text>
</comment>
<keyword evidence="6" id="KW-0472">Membrane</keyword>
<dbReference type="GO" id="GO:0016020">
    <property type="term" value="C:membrane"/>
    <property type="evidence" value="ECO:0007669"/>
    <property type="project" value="UniProtKB-SubCell"/>
</dbReference>
<keyword evidence="4" id="KW-0611">Plant defense</keyword>
<evidence type="ECO:0000256" key="1">
    <source>
        <dbReference type="ARBA" id="ARBA00004141"/>
    </source>
</evidence>
<proteinExistence type="inferred from homology"/>
<evidence type="ECO:0000256" key="6">
    <source>
        <dbReference type="ARBA" id="ARBA00023136"/>
    </source>
</evidence>
<feature type="chain" id="PRO_5044872931" evidence="8">
    <location>
        <begin position="33"/>
        <end position="114"/>
    </location>
</feature>
<protein>
    <submittedName>
        <fullName evidence="9">Uncharacterized protein</fullName>
    </submittedName>
</protein>
<reference evidence="9 10" key="1">
    <citation type="submission" date="2024-02" db="EMBL/GenBank/DDBJ databases">
        <authorList>
            <person name="Vignale AGUSTIN F."/>
            <person name="Sosa J E."/>
            <person name="Modenutti C."/>
        </authorList>
    </citation>
    <scope>NUCLEOTIDE SEQUENCE [LARGE SCALE GENOMIC DNA]</scope>
</reference>